<dbReference type="EMBL" id="PXWG01000044">
    <property type="protein sequence ID" value="PSJ27379.1"/>
    <property type="molecule type" value="Genomic_DNA"/>
</dbReference>
<feature type="domain" description="Major facilitator superfamily (MFS) profile" evidence="8">
    <location>
        <begin position="51"/>
        <end position="446"/>
    </location>
</feature>
<dbReference type="RefSeq" id="WP_106677716.1">
    <property type="nucleotide sequence ID" value="NZ_PXWG01000044.1"/>
</dbReference>
<feature type="transmembrane region" description="Helical" evidence="7">
    <location>
        <begin position="87"/>
        <end position="109"/>
    </location>
</feature>
<dbReference type="AlphaFoldDB" id="A0A9X7JP81"/>
<evidence type="ECO:0000256" key="6">
    <source>
        <dbReference type="SAM" id="MobiDB-lite"/>
    </source>
</evidence>
<dbReference type="PROSITE" id="PS50850">
    <property type="entry name" value="MFS"/>
    <property type="match status" value="1"/>
</dbReference>
<gene>
    <name evidence="9" type="ORF">B7P34_17945</name>
</gene>
<dbReference type="Gene3D" id="1.20.1250.20">
    <property type="entry name" value="MFS general substrate transporter like domains"/>
    <property type="match status" value="1"/>
</dbReference>
<dbReference type="CDD" id="cd06173">
    <property type="entry name" value="MFS_MefA_like"/>
    <property type="match status" value="1"/>
</dbReference>
<dbReference type="GO" id="GO:0005886">
    <property type="term" value="C:plasma membrane"/>
    <property type="evidence" value="ECO:0007669"/>
    <property type="project" value="UniProtKB-SubCell"/>
</dbReference>
<evidence type="ECO:0000313" key="9">
    <source>
        <dbReference type="EMBL" id="PSJ27379.1"/>
    </source>
</evidence>
<dbReference type="InterPro" id="IPR036259">
    <property type="entry name" value="MFS_trans_sf"/>
</dbReference>
<keyword evidence="10" id="KW-1185">Reference proteome</keyword>
<sequence length="472" mass="49076">MPHAEPQPTAVREPAAPGEPEPTASQEEAASPEGAASREAAAPPSLWRNRDYMAWWTGNGLSVLGNSVSSISYPLLVLATTGSVARAGVITAATMLGSLLTTLLGGALADRVSRRAILLCSPLVQALVLGTIALLVRSGEVSVPLLAAAAAVSGMASGLAMGAMTPALRRIVPREQVGAATAQGLGRDMTAQLVGSPLGGLLFSVSRWFPFAADAVSYLFAALGVALVRKPLGPGGEAGEVGEADKSKKSKDGLFADMAAGLRLVRSHPYLRFTVVWGALLNAVAQGFFLLFVALVKHRGGGPATVGLVNSMALAGGVLGAIAGPLVLKRMRARRVVIVALWVFVESFAVVAFVPEPWQIGCVLLVAMTTMVPLNVVLESYEVRLVPDEYSGRVAAVTRFGMQALQWTGPLAAGFLADAFDVPGAILALMVVMAGLAVSLHLSRPTLAVLDRPLDEVEEMAVPGAERRSRTR</sequence>
<feature type="compositionally biased region" description="Low complexity" evidence="6">
    <location>
        <begin position="13"/>
        <end position="24"/>
    </location>
</feature>
<dbReference type="OrthoDB" id="3542743at2"/>
<keyword evidence="3 7" id="KW-0812">Transmembrane</keyword>
<dbReference type="PANTHER" id="PTHR23513:SF6">
    <property type="entry name" value="MAJOR FACILITATOR SUPERFAMILY ASSOCIATED DOMAIN-CONTAINING PROTEIN"/>
    <property type="match status" value="1"/>
</dbReference>
<feature type="transmembrane region" description="Helical" evidence="7">
    <location>
        <begin position="53"/>
        <end position="75"/>
    </location>
</feature>
<comment type="subcellular location">
    <subcellularLocation>
        <location evidence="1">Cell membrane</location>
        <topology evidence="1">Multi-pass membrane protein</topology>
    </subcellularLocation>
</comment>
<feature type="transmembrane region" description="Helical" evidence="7">
    <location>
        <begin position="335"/>
        <end position="352"/>
    </location>
</feature>
<organism evidence="9 10">
    <name type="scientific">Streptosporangium nondiastaticum</name>
    <dbReference type="NCBI Taxonomy" id="35764"/>
    <lineage>
        <taxon>Bacteria</taxon>
        <taxon>Bacillati</taxon>
        <taxon>Actinomycetota</taxon>
        <taxon>Actinomycetes</taxon>
        <taxon>Streptosporangiales</taxon>
        <taxon>Streptosporangiaceae</taxon>
        <taxon>Streptosporangium</taxon>
    </lineage>
</organism>
<dbReference type="InterPro" id="IPR020846">
    <property type="entry name" value="MFS_dom"/>
</dbReference>
<dbReference type="PANTHER" id="PTHR23513">
    <property type="entry name" value="INTEGRAL MEMBRANE EFFLUX PROTEIN-RELATED"/>
    <property type="match status" value="1"/>
</dbReference>
<feature type="transmembrane region" description="Helical" evidence="7">
    <location>
        <begin position="116"/>
        <end position="136"/>
    </location>
</feature>
<feature type="transmembrane region" description="Helical" evidence="7">
    <location>
        <begin position="308"/>
        <end position="328"/>
    </location>
</feature>
<feature type="transmembrane region" description="Helical" evidence="7">
    <location>
        <begin position="422"/>
        <end position="442"/>
    </location>
</feature>
<evidence type="ECO:0000256" key="5">
    <source>
        <dbReference type="ARBA" id="ARBA00023136"/>
    </source>
</evidence>
<keyword evidence="5 7" id="KW-0472">Membrane</keyword>
<evidence type="ECO:0000256" key="2">
    <source>
        <dbReference type="ARBA" id="ARBA00022475"/>
    </source>
</evidence>
<keyword evidence="4 7" id="KW-1133">Transmembrane helix</keyword>
<dbReference type="InterPro" id="IPR011701">
    <property type="entry name" value="MFS"/>
</dbReference>
<keyword evidence="2" id="KW-1003">Cell membrane</keyword>
<dbReference type="GO" id="GO:0022857">
    <property type="term" value="F:transmembrane transporter activity"/>
    <property type="evidence" value="ECO:0007669"/>
    <property type="project" value="InterPro"/>
</dbReference>
<reference evidence="9 10" key="1">
    <citation type="submission" date="2018-03" db="EMBL/GenBank/DDBJ databases">
        <title>Chitinolytic properties of Streptosporangium nondiastaticum TBG75A20.</title>
        <authorList>
            <person name="Gayathri V."/>
            <person name="Shiburaj S."/>
        </authorList>
    </citation>
    <scope>NUCLEOTIDE SEQUENCE [LARGE SCALE GENOMIC DNA]</scope>
    <source>
        <strain evidence="9 10">TBG75A20</strain>
    </source>
</reference>
<dbReference type="Proteomes" id="UP000242427">
    <property type="component" value="Unassembled WGS sequence"/>
</dbReference>
<evidence type="ECO:0000313" key="10">
    <source>
        <dbReference type="Proteomes" id="UP000242427"/>
    </source>
</evidence>
<evidence type="ECO:0000259" key="8">
    <source>
        <dbReference type="PROSITE" id="PS50850"/>
    </source>
</evidence>
<feature type="region of interest" description="Disordered" evidence="6">
    <location>
        <begin position="1"/>
        <end position="42"/>
    </location>
</feature>
<dbReference type="Pfam" id="PF07690">
    <property type="entry name" value="MFS_1"/>
    <property type="match status" value="1"/>
</dbReference>
<dbReference type="SUPFAM" id="SSF103473">
    <property type="entry name" value="MFS general substrate transporter"/>
    <property type="match status" value="1"/>
</dbReference>
<feature type="transmembrane region" description="Helical" evidence="7">
    <location>
        <begin position="142"/>
        <end position="164"/>
    </location>
</feature>
<proteinExistence type="predicted"/>
<protein>
    <submittedName>
        <fullName evidence="9">MFS transporter</fullName>
    </submittedName>
</protein>
<accession>A0A9X7JP81</accession>
<feature type="transmembrane region" description="Helical" evidence="7">
    <location>
        <begin position="273"/>
        <end position="296"/>
    </location>
</feature>
<evidence type="ECO:0000256" key="3">
    <source>
        <dbReference type="ARBA" id="ARBA00022692"/>
    </source>
</evidence>
<name>A0A9X7JP81_9ACTN</name>
<evidence type="ECO:0000256" key="4">
    <source>
        <dbReference type="ARBA" id="ARBA00022989"/>
    </source>
</evidence>
<evidence type="ECO:0000256" key="1">
    <source>
        <dbReference type="ARBA" id="ARBA00004651"/>
    </source>
</evidence>
<evidence type="ECO:0000256" key="7">
    <source>
        <dbReference type="SAM" id="Phobius"/>
    </source>
</evidence>
<comment type="caution">
    <text evidence="9">The sequence shown here is derived from an EMBL/GenBank/DDBJ whole genome shotgun (WGS) entry which is preliminary data.</text>
</comment>